<reference evidence="7 8" key="1">
    <citation type="submission" date="2024-01" db="EMBL/GenBank/DDBJ databases">
        <title>Characterization of antibiotic resistant novel bacterial strains and their environmental applications.</title>
        <authorList>
            <person name="Manzoor S."/>
            <person name="Abbas S."/>
            <person name="Arshad M."/>
            <person name="Ahmed I."/>
        </authorList>
    </citation>
    <scope>NUCLEOTIDE SEQUENCE [LARGE SCALE GENOMIC DNA]</scope>
    <source>
        <strain evidence="7 8">NCCP-602</strain>
    </source>
</reference>
<dbReference type="PANTHER" id="PTHR11113">
    <property type="entry name" value="N-ACETYLGLUCOSAMINE-6-PHOSPHATE DEACETYLASE"/>
    <property type="match status" value="1"/>
</dbReference>
<gene>
    <name evidence="7" type="primary">nagA</name>
    <name evidence="7" type="ORF">NCCP602_03170</name>
</gene>
<name>A0ABN0SJK9_9MICO</name>
<dbReference type="Pfam" id="PF01979">
    <property type="entry name" value="Amidohydro_1"/>
    <property type="match status" value="1"/>
</dbReference>
<dbReference type="InterPro" id="IPR003764">
    <property type="entry name" value="GlcNAc_6-P_deAcase"/>
</dbReference>
<dbReference type="InterPro" id="IPR032466">
    <property type="entry name" value="Metal_Hydrolase"/>
</dbReference>
<keyword evidence="4 5" id="KW-0119">Carbohydrate metabolism</keyword>
<evidence type="ECO:0000256" key="3">
    <source>
        <dbReference type="ARBA" id="ARBA00022801"/>
    </source>
</evidence>
<comment type="similarity">
    <text evidence="1 5">Belongs to the metallo-dependent hydrolases superfamily. NagA family.</text>
</comment>
<evidence type="ECO:0000256" key="4">
    <source>
        <dbReference type="ARBA" id="ARBA00023277"/>
    </source>
</evidence>
<dbReference type="CDD" id="cd00854">
    <property type="entry name" value="NagA"/>
    <property type="match status" value="1"/>
</dbReference>
<dbReference type="InterPro" id="IPR006680">
    <property type="entry name" value="Amidohydro-rel"/>
</dbReference>
<evidence type="ECO:0000256" key="5">
    <source>
        <dbReference type="PIRNR" id="PIRNR038994"/>
    </source>
</evidence>
<dbReference type="SUPFAM" id="SSF51556">
    <property type="entry name" value="Metallo-dependent hydrolases"/>
    <property type="match status" value="1"/>
</dbReference>
<keyword evidence="2" id="KW-0479">Metal-binding</keyword>
<dbReference type="EMBL" id="BAAAAF010000001">
    <property type="protein sequence ID" value="GAA0034356.1"/>
    <property type="molecule type" value="Genomic_DNA"/>
</dbReference>
<evidence type="ECO:0000313" key="7">
    <source>
        <dbReference type="EMBL" id="GAA0034356.1"/>
    </source>
</evidence>
<dbReference type="Gene3D" id="3.20.20.140">
    <property type="entry name" value="Metal-dependent hydrolases"/>
    <property type="match status" value="1"/>
</dbReference>
<dbReference type="InterPro" id="IPR011059">
    <property type="entry name" value="Metal-dep_hydrolase_composite"/>
</dbReference>
<dbReference type="SUPFAM" id="SSF51338">
    <property type="entry name" value="Composite domain of metallo-dependent hydrolases"/>
    <property type="match status" value="1"/>
</dbReference>
<sequence>MSADAAPERVDAIVHDAVILDSDPATFSTDFADTWLAVADGTIVGRGRGTHWQRFVRSGTEVVDAAGAFLAPAFVDIHTHGAGGRNVEDGAEHLGEILSVHRAHGTRALVLSFVSDTIDGLSAALRTGAQAARDYRCVLGLHAEGPFLSPDFKGAHSPEVLTSPTAEAVDRLLEAADGQLVQVTLAPELPGALEAIERFTSAGVKVAIGHTAAGYDEAARAFDAGASILTHVFNGMSGIHHRGPGPILAAVDAPHVTLELINDGIHVHAPAARMIADLAPGRVALITDAMAATGMGDGDYVLGALPVRVEDGVARVRRDDGSVGSIAGSTLTMDEAVRRAVAEVGMSPVAAAQAASLVPLRALGRLDPEVHSLLRVGQTADCVLLDARMRTQRVWIGD</sequence>
<evidence type="ECO:0000259" key="6">
    <source>
        <dbReference type="Pfam" id="PF01979"/>
    </source>
</evidence>
<dbReference type="Proteomes" id="UP001498238">
    <property type="component" value="Unassembled WGS sequence"/>
</dbReference>
<protein>
    <submittedName>
        <fullName evidence="7">N-acetylglucosamine-6-phosphate deacetylase</fullName>
    </submittedName>
</protein>
<dbReference type="PANTHER" id="PTHR11113:SF14">
    <property type="entry name" value="N-ACETYLGLUCOSAMINE-6-PHOSPHATE DEACETYLASE"/>
    <property type="match status" value="1"/>
</dbReference>
<keyword evidence="3 5" id="KW-0378">Hydrolase</keyword>
<comment type="caution">
    <text evidence="7">The sequence shown here is derived from an EMBL/GenBank/DDBJ whole genome shotgun (WGS) entry which is preliminary data.</text>
</comment>
<dbReference type="RefSeq" id="WP_339391337.1">
    <property type="nucleotide sequence ID" value="NZ_BAAAAF010000001.1"/>
</dbReference>
<keyword evidence="8" id="KW-1185">Reference proteome</keyword>
<feature type="domain" description="Amidohydrolase-related" evidence="6">
    <location>
        <begin position="70"/>
        <end position="387"/>
    </location>
</feature>
<organism evidence="7 8">
    <name type="scientific">Brevibacterium metallidurans</name>
    <dbReference type="NCBI Taxonomy" id="1482676"/>
    <lineage>
        <taxon>Bacteria</taxon>
        <taxon>Bacillati</taxon>
        <taxon>Actinomycetota</taxon>
        <taxon>Actinomycetes</taxon>
        <taxon>Micrococcales</taxon>
        <taxon>Brevibacteriaceae</taxon>
        <taxon>Brevibacterium</taxon>
    </lineage>
</organism>
<dbReference type="Gene3D" id="2.30.40.10">
    <property type="entry name" value="Urease, subunit C, domain 1"/>
    <property type="match status" value="1"/>
</dbReference>
<dbReference type="PIRSF" id="PIRSF038994">
    <property type="entry name" value="NagA"/>
    <property type="match status" value="1"/>
</dbReference>
<evidence type="ECO:0000313" key="8">
    <source>
        <dbReference type="Proteomes" id="UP001498238"/>
    </source>
</evidence>
<evidence type="ECO:0000256" key="1">
    <source>
        <dbReference type="ARBA" id="ARBA00010716"/>
    </source>
</evidence>
<proteinExistence type="inferred from homology"/>
<accession>A0ABN0SJK9</accession>
<evidence type="ECO:0000256" key="2">
    <source>
        <dbReference type="ARBA" id="ARBA00022723"/>
    </source>
</evidence>